<dbReference type="EMBL" id="JAKJLQ010000017">
    <property type="protein sequence ID" value="MDF6103107.1"/>
    <property type="molecule type" value="Genomic_DNA"/>
</dbReference>
<sequence>MFTGLTNTIVNLFTPGGESGAKAMEAGYRMAMFYVAGGHVAIEANGHNDRTGACSTTSVERCDGTSASLAVPNVPGQYI</sequence>
<organism evidence="1 2">
    <name type="scientific">Gordonia hongkongensis</name>
    <dbReference type="NCBI Taxonomy" id="1701090"/>
    <lineage>
        <taxon>Bacteria</taxon>
        <taxon>Bacillati</taxon>
        <taxon>Actinomycetota</taxon>
        <taxon>Actinomycetes</taxon>
        <taxon>Mycobacteriales</taxon>
        <taxon>Gordoniaceae</taxon>
        <taxon>Gordonia</taxon>
    </lineage>
</organism>
<comment type="caution">
    <text evidence="1">The sequence shown here is derived from an EMBL/GenBank/DDBJ whole genome shotgun (WGS) entry which is preliminary data.</text>
</comment>
<dbReference type="Proteomes" id="UP001152308">
    <property type="component" value="Unassembled WGS sequence"/>
</dbReference>
<reference evidence="1" key="1">
    <citation type="journal article" date="2022" name="Data Brief">
        <title>Draft genome sequence data of Gordonia hongkongensis strain EUFUS-Z928 isolated from the octocoral Eunicea fusca.</title>
        <authorList>
            <person name="Sanchez-Suarez J."/>
            <person name="Diaz L."/>
            <person name="Melo-Bolivar J."/>
            <person name="Villamil L."/>
        </authorList>
    </citation>
    <scope>NUCLEOTIDE SEQUENCE</scope>
    <source>
        <strain evidence="1">EUFUS-Z928</strain>
    </source>
</reference>
<keyword evidence="2" id="KW-1185">Reference proteome</keyword>
<evidence type="ECO:0000313" key="2">
    <source>
        <dbReference type="Proteomes" id="UP001152308"/>
    </source>
</evidence>
<proteinExistence type="predicted"/>
<evidence type="ECO:0000313" key="1">
    <source>
        <dbReference type="EMBL" id="MDF6103107.1"/>
    </source>
</evidence>
<accession>A0ABT6BYG9</accession>
<dbReference type="RefSeq" id="WP_277244395.1">
    <property type="nucleotide sequence ID" value="NZ_CP148028.1"/>
</dbReference>
<reference evidence="1" key="2">
    <citation type="submission" date="2022-01" db="EMBL/GenBank/DDBJ databases">
        <authorList>
            <person name="Sanchez-Suarez J."/>
            <person name="Villamil L."/>
            <person name="Diaz L.E."/>
        </authorList>
    </citation>
    <scope>NUCLEOTIDE SEQUENCE</scope>
    <source>
        <strain evidence="1">EUFUS-Z928</strain>
    </source>
</reference>
<gene>
    <name evidence="1" type="ORF">L2299_18840</name>
</gene>
<protein>
    <submittedName>
        <fullName evidence="1">Uncharacterized protein</fullName>
    </submittedName>
</protein>
<name>A0ABT6BYG9_9ACTN</name>